<gene>
    <name evidence="1" type="ORF">WKI67_14850</name>
</gene>
<organism evidence="1 2">
    <name type="scientific">Streptomyces achmelvichensis</name>
    <dbReference type="NCBI Taxonomy" id="3134111"/>
    <lineage>
        <taxon>Bacteria</taxon>
        <taxon>Bacillati</taxon>
        <taxon>Actinomycetota</taxon>
        <taxon>Actinomycetes</taxon>
        <taxon>Kitasatosporales</taxon>
        <taxon>Streptomycetaceae</taxon>
        <taxon>Streptomyces</taxon>
    </lineage>
</organism>
<accession>A0ACC6PTA2</accession>
<protein>
    <submittedName>
        <fullName evidence="1">Uncharacterized protein</fullName>
    </submittedName>
</protein>
<comment type="caution">
    <text evidence="1">The sequence shown here is derived from an EMBL/GenBank/DDBJ whole genome shotgun (WGS) entry which is preliminary data.</text>
</comment>
<name>A0ACC6PTA2_9ACTN</name>
<sequence length="121" mass="13089">MAQEATSWSAHEDKARDPPGRAGSPNDYFAALRPRGRLCVVGLPTEPITVSPLSIIPAEKALVSAVVGPPAVTRRLLDFAALHGIHPEVEVFPSARIDEAIDHFRKGRARYRAVVDLRTSG</sequence>
<reference evidence="1" key="1">
    <citation type="submission" date="2024-03" db="EMBL/GenBank/DDBJ databases">
        <title>Novel Streptomyces species of biotechnological and ecological value are a feature of Machair soil.</title>
        <authorList>
            <person name="Prole J.R."/>
            <person name="Goodfellow M."/>
            <person name="Allenby N."/>
            <person name="Ward A.C."/>
        </authorList>
    </citation>
    <scope>NUCLEOTIDE SEQUENCE</scope>
    <source>
        <strain evidence="1">MS2.AVA.5</strain>
    </source>
</reference>
<proteinExistence type="predicted"/>
<dbReference type="EMBL" id="JBBKAJ010000022">
    <property type="protein sequence ID" value="MEJ8634672.1"/>
    <property type="molecule type" value="Genomic_DNA"/>
</dbReference>
<evidence type="ECO:0000313" key="1">
    <source>
        <dbReference type="EMBL" id="MEJ8634672.1"/>
    </source>
</evidence>
<keyword evidence="2" id="KW-1185">Reference proteome</keyword>
<dbReference type="Proteomes" id="UP001377168">
    <property type="component" value="Unassembled WGS sequence"/>
</dbReference>
<evidence type="ECO:0000313" key="2">
    <source>
        <dbReference type="Proteomes" id="UP001377168"/>
    </source>
</evidence>